<name>A0A8S3G2W4_9BILA</name>
<evidence type="ECO:0000313" key="1">
    <source>
        <dbReference type="EMBL" id="CAF5148101.1"/>
    </source>
</evidence>
<gene>
    <name evidence="1" type="ORF">SMN809_LOCUS63752</name>
</gene>
<dbReference type="AlphaFoldDB" id="A0A8S3G2W4"/>
<protein>
    <submittedName>
        <fullName evidence="1">Uncharacterized protein</fullName>
    </submittedName>
</protein>
<comment type="caution">
    <text evidence="1">The sequence shown here is derived from an EMBL/GenBank/DDBJ whole genome shotgun (WGS) entry which is preliminary data.</text>
</comment>
<sequence length="150" mass="17189">AIKDAVSSLAPAVHTAKQLGSTTPLVERLSHDYSRLCDDYKKHYSVKMAETRPFAEYKQYIERLSTWLTSTNANIHEVLQSVNKQRALLIVKNLDELSKYKSLLERATILNRTMAADLPDEQATKMTNEIADVKEQWRILIEGLNTLKER</sequence>
<reference evidence="1" key="1">
    <citation type="submission" date="2021-02" db="EMBL/GenBank/DDBJ databases">
        <authorList>
            <person name="Nowell W R."/>
        </authorList>
    </citation>
    <scope>NUCLEOTIDE SEQUENCE</scope>
</reference>
<evidence type="ECO:0000313" key="2">
    <source>
        <dbReference type="Proteomes" id="UP000676336"/>
    </source>
</evidence>
<organism evidence="1 2">
    <name type="scientific">Rotaria magnacalcarata</name>
    <dbReference type="NCBI Taxonomy" id="392030"/>
    <lineage>
        <taxon>Eukaryota</taxon>
        <taxon>Metazoa</taxon>
        <taxon>Spiralia</taxon>
        <taxon>Gnathifera</taxon>
        <taxon>Rotifera</taxon>
        <taxon>Eurotatoria</taxon>
        <taxon>Bdelloidea</taxon>
        <taxon>Philodinida</taxon>
        <taxon>Philodinidae</taxon>
        <taxon>Rotaria</taxon>
    </lineage>
</organism>
<accession>A0A8S3G2W4</accession>
<proteinExistence type="predicted"/>
<dbReference type="Proteomes" id="UP000676336">
    <property type="component" value="Unassembled WGS sequence"/>
</dbReference>
<dbReference type="EMBL" id="CAJOBI010279830">
    <property type="protein sequence ID" value="CAF5148101.1"/>
    <property type="molecule type" value="Genomic_DNA"/>
</dbReference>
<feature type="non-terminal residue" evidence="1">
    <location>
        <position position="1"/>
    </location>
</feature>